<dbReference type="EMBL" id="JAENIM010000046">
    <property type="protein sequence ID" value="MBK1792587.1"/>
    <property type="molecule type" value="Genomic_DNA"/>
</dbReference>
<dbReference type="Proteomes" id="UP000624703">
    <property type="component" value="Unassembled WGS sequence"/>
</dbReference>
<evidence type="ECO:0000313" key="2">
    <source>
        <dbReference type="Proteomes" id="UP000624703"/>
    </source>
</evidence>
<gene>
    <name evidence="1" type="ORF">JIN82_15590</name>
</gene>
<comment type="caution">
    <text evidence="1">The sequence shown here is derived from an EMBL/GenBank/DDBJ whole genome shotgun (WGS) entry which is preliminary data.</text>
</comment>
<proteinExistence type="predicted"/>
<reference evidence="1" key="1">
    <citation type="submission" date="2021-01" db="EMBL/GenBank/DDBJ databases">
        <title>Modified the classification status of verrucomicrobia.</title>
        <authorList>
            <person name="Feng X."/>
        </authorList>
    </citation>
    <scope>NUCLEOTIDE SEQUENCE</scope>
    <source>
        <strain evidence="1">_KCTC 22039</strain>
    </source>
</reference>
<keyword evidence="2" id="KW-1185">Reference proteome</keyword>
<name>A0A8J7MGQ4_9BACT</name>
<accession>A0A8J7MGQ4</accession>
<protein>
    <submittedName>
        <fullName evidence="1">Uncharacterized protein</fullName>
    </submittedName>
</protein>
<organism evidence="1 2">
    <name type="scientific">Persicirhabdus sediminis</name>
    <dbReference type="NCBI Taxonomy" id="454144"/>
    <lineage>
        <taxon>Bacteria</taxon>
        <taxon>Pseudomonadati</taxon>
        <taxon>Verrucomicrobiota</taxon>
        <taxon>Verrucomicrobiia</taxon>
        <taxon>Verrucomicrobiales</taxon>
        <taxon>Verrucomicrobiaceae</taxon>
        <taxon>Persicirhabdus</taxon>
    </lineage>
</organism>
<evidence type="ECO:0000313" key="1">
    <source>
        <dbReference type="EMBL" id="MBK1792587.1"/>
    </source>
</evidence>
<dbReference type="AlphaFoldDB" id="A0A8J7MGQ4"/>
<sequence>MIEVYLLKLSATEWQLTATIFPMGGHGGLAQEAALAQLCEPTFTAGLAAMKDDGLAGFGRDSFIANDSRWPVTEPKFQIVNDGSHPDPAEFGHYRVQLANKEILGRLENRKRSDLAGLIIAATEVYLANRPD</sequence>
<dbReference type="RefSeq" id="WP_200312600.1">
    <property type="nucleotide sequence ID" value="NZ_JAENIM010000046.1"/>
</dbReference>